<evidence type="ECO:0000256" key="2">
    <source>
        <dbReference type="ARBA" id="ARBA00006175"/>
    </source>
</evidence>
<evidence type="ECO:0000256" key="1">
    <source>
        <dbReference type="ARBA" id="ARBA00004141"/>
    </source>
</evidence>
<dbReference type="OrthoDB" id="3222at2759"/>
<feature type="non-terminal residue" evidence="10">
    <location>
        <position position="1"/>
    </location>
</feature>
<evidence type="ECO:0000256" key="4">
    <source>
        <dbReference type="ARBA" id="ARBA00022692"/>
    </source>
</evidence>
<name>A0A8B6C113_MYTGA</name>
<dbReference type="GO" id="GO:0048878">
    <property type="term" value="P:chemical homeostasis"/>
    <property type="evidence" value="ECO:0007669"/>
    <property type="project" value="UniProtKB-ARBA"/>
</dbReference>
<organism evidence="10 11">
    <name type="scientific">Mytilus galloprovincialis</name>
    <name type="common">Mediterranean mussel</name>
    <dbReference type="NCBI Taxonomy" id="29158"/>
    <lineage>
        <taxon>Eukaryota</taxon>
        <taxon>Metazoa</taxon>
        <taxon>Spiralia</taxon>
        <taxon>Lophotrochozoa</taxon>
        <taxon>Mollusca</taxon>
        <taxon>Bivalvia</taxon>
        <taxon>Autobranchia</taxon>
        <taxon>Pteriomorphia</taxon>
        <taxon>Mytilida</taxon>
        <taxon>Mytiloidea</taxon>
        <taxon>Mytilidae</taxon>
        <taxon>Mytilinae</taxon>
        <taxon>Mytilus</taxon>
    </lineage>
</organism>
<dbReference type="Pfam" id="PF00230">
    <property type="entry name" value="MIP"/>
    <property type="match status" value="1"/>
</dbReference>
<keyword evidence="6 9" id="KW-1133">Transmembrane helix</keyword>
<sequence length="370" mass="41003">HGVGCHTNSSRLFLSRMATSIDDLKSVFFWRAVVAELIGTLLLVFVGCGSCLSWDEEKTNYNPVVQIAFCFGLSVGTIVWGIAHVSGGHINPAVTSAFFITRRISFAKAIFYIAAQCVGAILGALILKGVTPYQRWGALGTTGLNKEMETGRAFGVEFMITFVLVFTVFAACDGKRTDLKGSGPLSIGLSVTMCHLFAIPLTGSSMNSARSFGPAVAMNYWENHWVYWIGPILGGVVAGLLYEYIFAANASMNKIMEFLLSSRYDTEDFPAKEQKLKIMLQEKTKHQMSLTMRNGSLANKNPVLEYIFAANASMNKIMEFLLSSRYDTEDFPAQKEQKLKIMVDSDDDNIFNKTEENGQMIMHEKYHESS</sequence>
<evidence type="ECO:0000256" key="5">
    <source>
        <dbReference type="ARBA" id="ARBA00022737"/>
    </source>
</evidence>
<dbReference type="InterPro" id="IPR023271">
    <property type="entry name" value="Aquaporin-like"/>
</dbReference>
<feature type="transmembrane region" description="Helical" evidence="9">
    <location>
        <begin position="64"/>
        <end position="85"/>
    </location>
</feature>
<evidence type="ECO:0000313" key="11">
    <source>
        <dbReference type="Proteomes" id="UP000596742"/>
    </source>
</evidence>
<dbReference type="PANTHER" id="PTHR19139">
    <property type="entry name" value="AQUAPORIN TRANSPORTER"/>
    <property type="match status" value="1"/>
</dbReference>
<feature type="transmembrane region" description="Helical" evidence="9">
    <location>
        <begin position="153"/>
        <end position="172"/>
    </location>
</feature>
<comment type="caution">
    <text evidence="10">The sequence shown here is derived from an EMBL/GenBank/DDBJ whole genome shotgun (WGS) entry which is preliminary data.</text>
</comment>
<comment type="similarity">
    <text evidence="2 8">Belongs to the MIP/aquaporin (TC 1.A.8) family.</text>
</comment>
<dbReference type="EMBL" id="UYJE01000933">
    <property type="protein sequence ID" value="VDH97734.1"/>
    <property type="molecule type" value="Genomic_DNA"/>
</dbReference>
<evidence type="ECO:0000256" key="9">
    <source>
        <dbReference type="SAM" id="Phobius"/>
    </source>
</evidence>
<dbReference type="NCBIfam" id="TIGR00861">
    <property type="entry name" value="MIP"/>
    <property type="match status" value="1"/>
</dbReference>
<feature type="transmembrane region" description="Helical" evidence="9">
    <location>
        <begin position="106"/>
        <end position="127"/>
    </location>
</feature>
<keyword evidence="11" id="KW-1185">Reference proteome</keyword>
<feature type="transmembrane region" description="Helical" evidence="9">
    <location>
        <begin position="184"/>
        <end position="205"/>
    </location>
</feature>
<evidence type="ECO:0000313" key="10">
    <source>
        <dbReference type="EMBL" id="VDH97734.1"/>
    </source>
</evidence>
<dbReference type="PRINTS" id="PR00783">
    <property type="entry name" value="MINTRINSICP"/>
</dbReference>
<evidence type="ECO:0000256" key="8">
    <source>
        <dbReference type="RuleBase" id="RU000477"/>
    </source>
</evidence>
<evidence type="ECO:0000256" key="3">
    <source>
        <dbReference type="ARBA" id="ARBA00022448"/>
    </source>
</evidence>
<dbReference type="SUPFAM" id="SSF81338">
    <property type="entry name" value="Aquaporin-like"/>
    <property type="match status" value="1"/>
</dbReference>
<keyword evidence="4 8" id="KW-0812">Transmembrane</keyword>
<reference evidence="10" key="1">
    <citation type="submission" date="2018-11" db="EMBL/GenBank/DDBJ databases">
        <authorList>
            <person name="Alioto T."/>
            <person name="Alioto T."/>
        </authorList>
    </citation>
    <scope>NUCLEOTIDE SEQUENCE</scope>
</reference>
<dbReference type="InterPro" id="IPR000425">
    <property type="entry name" value="MIP"/>
</dbReference>
<feature type="transmembrane region" description="Helical" evidence="9">
    <location>
        <begin position="28"/>
        <end position="52"/>
    </location>
</feature>
<dbReference type="GO" id="GO:0005886">
    <property type="term" value="C:plasma membrane"/>
    <property type="evidence" value="ECO:0007669"/>
    <property type="project" value="TreeGrafter"/>
</dbReference>
<dbReference type="Proteomes" id="UP000596742">
    <property type="component" value="Unassembled WGS sequence"/>
</dbReference>
<gene>
    <name evidence="10" type="ORF">MGAL_10B002751</name>
</gene>
<accession>A0A8B6C113</accession>
<dbReference type="FunFam" id="1.20.1080.10:FF:000009">
    <property type="entry name" value="aquaporin-4 isoform X1"/>
    <property type="match status" value="1"/>
</dbReference>
<evidence type="ECO:0000256" key="6">
    <source>
        <dbReference type="ARBA" id="ARBA00022989"/>
    </source>
</evidence>
<dbReference type="InterPro" id="IPR034294">
    <property type="entry name" value="Aquaporin_transptr"/>
</dbReference>
<dbReference type="Gene3D" id="1.20.1080.10">
    <property type="entry name" value="Glycerol uptake facilitator protein"/>
    <property type="match status" value="1"/>
</dbReference>
<evidence type="ECO:0000256" key="7">
    <source>
        <dbReference type="ARBA" id="ARBA00023136"/>
    </source>
</evidence>
<keyword evidence="7 9" id="KW-0472">Membrane</keyword>
<dbReference type="CDD" id="cd00333">
    <property type="entry name" value="MIP"/>
    <property type="match status" value="1"/>
</dbReference>
<dbReference type="PANTHER" id="PTHR19139:SF199">
    <property type="entry name" value="MIP17260P"/>
    <property type="match status" value="1"/>
</dbReference>
<keyword evidence="3 8" id="KW-0813">Transport</keyword>
<dbReference type="AlphaFoldDB" id="A0A8B6C113"/>
<feature type="transmembrane region" description="Helical" evidence="9">
    <location>
        <begin position="225"/>
        <end position="246"/>
    </location>
</feature>
<proteinExistence type="inferred from homology"/>
<comment type="subcellular location">
    <subcellularLocation>
        <location evidence="1">Membrane</location>
        <topology evidence="1">Multi-pass membrane protein</topology>
    </subcellularLocation>
</comment>
<dbReference type="GO" id="GO:0015250">
    <property type="term" value="F:water channel activity"/>
    <property type="evidence" value="ECO:0007669"/>
    <property type="project" value="TreeGrafter"/>
</dbReference>
<keyword evidence="5" id="KW-0677">Repeat</keyword>
<protein>
    <submittedName>
        <fullName evidence="10">Aquaporin-4</fullName>
    </submittedName>
</protein>